<keyword evidence="2" id="KW-1185">Reference proteome</keyword>
<protein>
    <submittedName>
        <fullName evidence="3">Autophagy protein 5-like</fullName>
    </submittedName>
</protein>
<evidence type="ECO:0000313" key="2">
    <source>
        <dbReference type="Proteomes" id="UP000515154"/>
    </source>
</evidence>
<sequence>MDSTEIQTEIWNQRITVSINLSNQVESKMCLPYIALLPRVSYLVLLKKELLSHFFHSIREDKLKEYSKQMWLEWKGRAIRWDYPTGLLHDLYGGSTVWSLRLHVEVVVSEYSRTTHWPT</sequence>
<dbReference type="Proteomes" id="UP000515154">
    <property type="component" value="Unplaced"/>
</dbReference>
<dbReference type="Pfam" id="PF20638">
    <property type="entry name" value="ATG5_UblA"/>
    <property type="match status" value="1"/>
</dbReference>
<name>A0A6P7TVF3_9MOLL</name>
<reference evidence="3" key="1">
    <citation type="submission" date="2025-08" db="UniProtKB">
        <authorList>
            <consortium name="RefSeq"/>
        </authorList>
    </citation>
    <scope>IDENTIFICATION</scope>
</reference>
<dbReference type="InterPro" id="IPR048939">
    <property type="entry name" value="ATG5_UblA"/>
</dbReference>
<evidence type="ECO:0000313" key="3">
    <source>
        <dbReference type="RefSeq" id="XP_029655753.1"/>
    </source>
</evidence>
<dbReference type="GO" id="GO:0006995">
    <property type="term" value="P:cellular response to nitrogen starvation"/>
    <property type="evidence" value="ECO:0007669"/>
    <property type="project" value="TreeGrafter"/>
</dbReference>
<dbReference type="RefSeq" id="XP_029655753.1">
    <property type="nucleotide sequence ID" value="XM_029799893.1"/>
</dbReference>
<dbReference type="KEGG" id="osn:115229559"/>
<dbReference type="PANTHER" id="PTHR13040:SF2">
    <property type="entry name" value="AUTOPHAGY PROTEIN 5"/>
    <property type="match status" value="1"/>
</dbReference>
<dbReference type="GO" id="GO:0019776">
    <property type="term" value="F:Atg8-family ligase activity"/>
    <property type="evidence" value="ECO:0007669"/>
    <property type="project" value="TreeGrafter"/>
</dbReference>
<evidence type="ECO:0000259" key="1">
    <source>
        <dbReference type="Pfam" id="PF20638"/>
    </source>
</evidence>
<dbReference type="GO" id="GO:0061908">
    <property type="term" value="C:phagophore"/>
    <property type="evidence" value="ECO:0007669"/>
    <property type="project" value="TreeGrafter"/>
</dbReference>
<dbReference type="InterPro" id="IPR007239">
    <property type="entry name" value="Atg5"/>
</dbReference>
<dbReference type="GO" id="GO:0034727">
    <property type="term" value="P:piecemeal microautophagy of the nucleus"/>
    <property type="evidence" value="ECO:0007669"/>
    <property type="project" value="TreeGrafter"/>
</dbReference>
<organism evidence="2 3">
    <name type="scientific">Octopus sinensis</name>
    <name type="common">East Asian common octopus</name>
    <dbReference type="NCBI Taxonomy" id="2607531"/>
    <lineage>
        <taxon>Eukaryota</taxon>
        <taxon>Metazoa</taxon>
        <taxon>Spiralia</taxon>
        <taxon>Lophotrochozoa</taxon>
        <taxon>Mollusca</taxon>
        <taxon>Cephalopoda</taxon>
        <taxon>Coleoidea</taxon>
        <taxon>Octopodiformes</taxon>
        <taxon>Octopoda</taxon>
        <taxon>Incirrata</taxon>
        <taxon>Octopodidae</taxon>
        <taxon>Octopus</taxon>
    </lineage>
</organism>
<dbReference type="PANTHER" id="PTHR13040">
    <property type="entry name" value="AUTOPHAGY PROTEIN 5"/>
    <property type="match status" value="1"/>
</dbReference>
<gene>
    <name evidence="3" type="primary">LOC115229559</name>
</gene>
<dbReference type="GO" id="GO:0034045">
    <property type="term" value="C:phagophore assembly site membrane"/>
    <property type="evidence" value="ECO:0007669"/>
    <property type="project" value="TreeGrafter"/>
</dbReference>
<dbReference type="AlphaFoldDB" id="A0A6P7TVF3"/>
<dbReference type="GO" id="GO:0034274">
    <property type="term" value="C:Atg12-Atg5-Atg16 complex"/>
    <property type="evidence" value="ECO:0007669"/>
    <property type="project" value="TreeGrafter"/>
</dbReference>
<dbReference type="Gene3D" id="3.10.20.620">
    <property type="match status" value="1"/>
</dbReference>
<feature type="domain" description="Autophagy protein ATG5 UblA" evidence="1">
    <location>
        <begin position="10"/>
        <end position="104"/>
    </location>
</feature>
<accession>A0A6P7TVF3</accession>
<dbReference type="InterPro" id="IPR042527">
    <property type="entry name" value="Atg5_UblA_dom_sf"/>
</dbReference>
<dbReference type="GO" id="GO:0044233">
    <property type="term" value="C:mitochondria-associated endoplasmic reticulum membrane contact site"/>
    <property type="evidence" value="ECO:0007669"/>
    <property type="project" value="TreeGrafter"/>
</dbReference>
<proteinExistence type="predicted"/>
<dbReference type="GO" id="GO:0005776">
    <property type="term" value="C:autophagosome"/>
    <property type="evidence" value="ECO:0007669"/>
    <property type="project" value="TreeGrafter"/>
</dbReference>
<dbReference type="GO" id="GO:0000422">
    <property type="term" value="P:autophagy of mitochondrion"/>
    <property type="evidence" value="ECO:0007669"/>
    <property type="project" value="TreeGrafter"/>
</dbReference>